<gene>
    <name evidence="11" type="ORF">HMPREF9473_01050</name>
</gene>
<dbReference type="PROSITE" id="PS01136">
    <property type="entry name" value="UPF0034"/>
    <property type="match status" value="1"/>
</dbReference>
<keyword evidence="12" id="KW-1185">Reference proteome</keyword>
<evidence type="ECO:0000256" key="9">
    <source>
        <dbReference type="PIRSR" id="PIRSR006621-2"/>
    </source>
</evidence>
<dbReference type="PANTHER" id="PTHR45846">
    <property type="entry name" value="TRNA-DIHYDROURIDINE(47) SYNTHASE [NAD(P)(+)]-LIKE"/>
    <property type="match status" value="1"/>
</dbReference>
<evidence type="ECO:0000259" key="10">
    <source>
        <dbReference type="Pfam" id="PF01207"/>
    </source>
</evidence>
<evidence type="ECO:0000256" key="2">
    <source>
        <dbReference type="ARBA" id="ARBA00022630"/>
    </source>
</evidence>
<dbReference type="HOGENOM" id="CLU_013299_6_0_9"/>
<keyword evidence="5" id="KW-0521">NADP</keyword>
<keyword evidence="6 7" id="KW-0560">Oxidoreductase</keyword>
<evidence type="ECO:0000256" key="6">
    <source>
        <dbReference type="ARBA" id="ARBA00023002"/>
    </source>
</evidence>
<feature type="binding site" evidence="9">
    <location>
        <position position="162"/>
    </location>
    <ligand>
        <name>FMN</name>
        <dbReference type="ChEBI" id="CHEBI:58210"/>
    </ligand>
</feature>
<evidence type="ECO:0000256" key="7">
    <source>
        <dbReference type="PIRNR" id="PIRNR006621"/>
    </source>
</evidence>
<evidence type="ECO:0000256" key="4">
    <source>
        <dbReference type="ARBA" id="ARBA00022694"/>
    </source>
</evidence>
<dbReference type="Pfam" id="PF01207">
    <property type="entry name" value="Dus"/>
    <property type="match status" value="1"/>
</dbReference>
<evidence type="ECO:0000256" key="8">
    <source>
        <dbReference type="PIRSR" id="PIRSR006621-1"/>
    </source>
</evidence>
<dbReference type="Proteomes" id="UP000005384">
    <property type="component" value="Unassembled WGS sequence"/>
</dbReference>
<evidence type="ECO:0000256" key="1">
    <source>
        <dbReference type="ARBA" id="ARBA00001917"/>
    </source>
</evidence>
<dbReference type="AlphaFoldDB" id="G5IC67"/>
<keyword evidence="3 7" id="KW-0288">FMN</keyword>
<dbReference type="GO" id="GO:0050660">
    <property type="term" value="F:flavin adenine dinucleotide binding"/>
    <property type="evidence" value="ECO:0007669"/>
    <property type="project" value="InterPro"/>
</dbReference>
<dbReference type="InterPro" id="IPR001269">
    <property type="entry name" value="DUS_fam"/>
</dbReference>
<proteinExistence type="inferred from homology"/>
<feature type="binding site" evidence="9">
    <location>
        <begin position="218"/>
        <end position="219"/>
    </location>
    <ligand>
        <name>FMN</name>
        <dbReference type="ChEBI" id="CHEBI:58210"/>
    </ligand>
</feature>
<feature type="binding site" evidence="9">
    <location>
        <position position="64"/>
    </location>
    <ligand>
        <name>FMN</name>
        <dbReference type="ChEBI" id="CHEBI:58210"/>
    </ligand>
</feature>
<keyword evidence="9" id="KW-0547">Nucleotide-binding</keyword>
<sequence length="336" mass="38483">MRYYAAPMEGITGFVFRNAHHRYFSGVDKYYSPFIAPNQNRSFSLRERRDILPENNEGVRLVPQILTNRSEDFVKAALDMKALGYEEVNLNLGCPSKTVVTKGRGSGFLAEREKLCQFLDEIYTRLDMKISVKTRIGRDSEEEWPELLELYNRFPMEELIVHPRIQQDYYKNVPRWEAFGGALEGSRSPVCYNGDIFTVGDFEKLTAAFPKVEAVMLGRGLIANPWLAGMLAGAGGEEGRMNEKADVAESRAEAACKERLRAFHDEIYAGYEGYLSGDRDVLFRMKELWFYLSCLFEHSEPYLKKIRKSSHGSEYRAVVDSLFLEQPLTVRAGFKP</sequence>
<dbReference type="InterPro" id="IPR035587">
    <property type="entry name" value="DUS-like_FMN-bd"/>
</dbReference>
<dbReference type="GO" id="GO:0003723">
    <property type="term" value="F:RNA binding"/>
    <property type="evidence" value="ECO:0007669"/>
    <property type="project" value="TreeGrafter"/>
</dbReference>
<comment type="function">
    <text evidence="7">Catalyzes the synthesis of 5,6-dihydrouridine (D), a modified base found in the D-loop of most tRNAs, via the reduction of the C5-C6 double bond in target uridines.</text>
</comment>
<protein>
    <recommendedName>
        <fullName evidence="7">tRNA-dihydrouridine synthase</fullName>
        <ecNumber evidence="7">1.3.1.-</ecNumber>
    </recommendedName>
</protein>
<dbReference type="PATRIC" id="fig|742737.3.peg.1054"/>
<dbReference type="EMBL" id="ADLN01000009">
    <property type="protein sequence ID" value="EHI60985.1"/>
    <property type="molecule type" value="Genomic_DNA"/>
</dbReference>
<dbReference type="Gene3D" id="3.20.20.70">
    <property type="entry name" value="Aldolase class I"/>
    <property type="match status" value="1"/>
</dbReference>
<dbReference type="OrthoDB" id="9764501at2"/>
<evidence type="ECO:0000313" key="11">
    <source>
        <dbReference type="EMBL" id="EHI60985.1"/>
    </source>
</evidence>
<accession>G5IC67</accession>
<feature type="active site" description="Proton donor" evidence="8">
    <location>
        <position position="94"/>
    </location>
</feature>
<dbReference type="InterPro" id="IPR018517">
    <property type="entry name" value="tRNA_hU_synthase_CS"/>
</dbReference>
<evidence type="ECO:0000313" key="12">
    <source>
        <dbReference type="Proteomes" id="UP000005384"/>
    </source>
</evidence>
<keyword evidence="2 7" id="KW-0285">Flavoprotein</keyword>
<reference evidence="11 12" key="1">
    <citation type="submission" date="2011-08" db="EMBL/GenBank/DDBJ databases">
        <title>The Genome Sequence of Clostridium hathewayi WAL-18680.</title>
        <authorList>
            <consortium name="The Broad Institute Genome Sequencing Platform"/>
            <person name="Earl A."/>
            <person name="Ward D."/>
            <person name="Feldgarden M."/>
            <person name="Gevers D."/>
            <person name="Finegold S.M."/>
            <person name="Summanen P.H."/>
            <person name="Molitoris D.R."/>
            <person name="Song M."/>
            <person name="Daigneault M."/>
            <person name="Allen-Vercoe E."/>
            <person name="Young S.K."/>
            <person name="Zeng Q."/>
            <person name="Gargeya S."/>
            <person name="Fitzgerald M."/>
            <person name="Haas B."/>
            <person name="Abouelleil A."/>
            <person name="Alvarado L."/>
            <person name="Arachchi H.M."/>
            <person name="Berlin A."/>
            <person name="Brown A."/>
            <person name="Chapman S.B."/>
            <person name="Chen Z."/>
            <person name="Dunbar C."/>
            <person name="Freedman E."/>
            <person name="Gearin G."/>
            <person name="Gellesch M."/>
            <person name="Goldberg J."/>
            <person name="Griggs A."/>
            <person name="Gujja S."/>
            <person name="Heiman D."/>
            <person name="Howarth C."/>
            <person name="Larson L."/>
            <person name="Lui A."/>
            <person name="MacDonald P.J.P."/>
            <person name="Montmayeur A."/>
            <person name="Murphy C."/>
            <person name="Neiman D."/>
            <person name="Pearson M."/>
            <person name="Priest M."/>
            <person name="Roberts A."/>
            <person name="Saif S."/>
            <person name="Shea T."/>
            <person name="Shenoy N."/>
            <person name="Sisk P."/>
            <person name="Stolte C."/>
            <person name="Sykes S."/>
            <person name="Wortman J."/>
            <person name="Nusbaum C."/>
            <person name="Birren B."/>
        </authorList>
    </citation>
    <scope>NUCLEOTIDE SEQUENCE [LARGE SCALE GENOMIC DNA]</scope>
    <source>
        <strain evidence="11 12">WAL-18680</strain>
    </source>
</reference>
<feature type="domain" description="DUS-like FMN-binding" evidence="10">
    <location>
        <begin position="5"/>
        <end position="249"/>
    </location>
</feature>
<comment type="cofactor">
    <cofactor evidence="1 7 9">
        <name>FMN</name>
        <dbReference type="ChEBI" id="CHEBI:58210"/>
    </cofactor>
</comment>
<dbReference type="PIRSF" id="PIRSF006621">
    <property type="entry name" value="Dus"/>
    <property type="match status" value="1"/>
</dbReference>
<comment type="caution">
    <text evidence="11">The sequence shown here is derived from an EMBL/GenBank/DDBJ whole genome shotgun (WGS) entry which is preliminary data.</text>
</comment>
<name>G5IC67_9FIRM</name>
<comment type="similarity">
    <text evidence="7">Belongs to the dus family.</text>
</comment>
<organism evidence="11 12">
    <name type="scientific">Hungatella hathewayi WAL-18680</name>
    <dbReference type="NCBI Taxonomy" id="742737"/>
    <lineage>
        <taxon>Bacteria</taxon>
        <taxon>Bacillati</taxon>
        <taxon>Bacillota</taxon>
        <taxon>Clostridia</taxon>
        <taxon>Lachnospirales</taxon>
        <taxon>Lachnospiraceae</taxon>
        <taxon>Hungatella</taxon>
    </lineage>
</organism>
<dbReference type="CDD" id="cd02801">
    <property type="entry name" value="DUS_like_FMN"/>
    <property type="match status" value="1"/>
</dbReference>
<dbReference type="SUPFAM" id="SSF51395">
    <property type="entry name" value="FMN-linked oxidoreductases"/>
    <property type="match status" value="1"/>
</dbReference>
<dbReference type="GO" id="GO:0017150">
    <property type="term" value="F:tRNA dihydrouridine synthase activity"/>
    <property type="evidence" value="ECO:0007669"/>
    <property type="project" value="InterPro"/>
</dbReference>
<feature type="binding site" evidence="9">
    <location>
        <position position="133"/>
    </location>
    <ligand>
        <name>FMN</name>
        <dbReference type="ChEBI" id="CHEBI:58210"/>
    </ligand>
</feature>
<evidence type="ECO:0000256" key="3">
    <source>
        <dbReference type="ARBA" id="ARBA00022643"/>
    </source>
</evidence>
<evidence type="ECO:0000256" key="5">
    <source>
        <dbReference type="ARBA" id="ARBA00022857"/>
    </source>
</evidence>
<dbReference type="RefSeq" id="WP_006779036.1">
    <property type="nucleotide sequence ID" value="NZ_CP040506.1"/>
</dbReference>
<dbReference type="PANTHER" id="PTHR45846:SF1">
    <property type="entry name" value="TRNA-DIHYDROURIDINE(47) SYNTHASE [NAD(P)(+)]-LIKE"/>
    <property type="match status" value="1"/>
</dbReference>
<dbReference type="InterPro" id="IPR013785">
    <property type="entry name" value="Aldolase_TIM"/>
</dbReference>
<dbReference type="EC" id="1.3.1.-" evidence="7"/>
<keyword evidence="4 7" id="KW-0819">tRNA processing</keyword>